<proteinExistence type="inferred from homology"/>
<organism evidence="11 12">
    <name type="scientific">Dawidia cretensis</name>
    <dbReference type="NCBI Taxonomy" id="2782350"/>
    <lineage>
        <taxon>Bacteria</taxon>
        <taxon>Pseudomonadati</taxon>
        <taxon>Bacteroidota</taxon>
        <taxon>Cytophagia</taxon>
        <taxon>Cytophagales</taxon>
        <taxon>Chryseotaleaceae</taxon>
        <taxon>Dawidia</taxon>
    </lineage>
</organism>
<feature type="active site" description="Proton acceptor" evidence="9">
    <location>
        <position position="58"/>
    </location>
</feature>
<evidence type="ECO:0000256" key="4">
    <source>
        <dbReference type="ARBA" id="ARBA00022605"/>
    </source>
</evidence>
<evidence type="ECO:0000256" key="3">
    <source>
        <dbReference type="ARBA" id="ARBA00011270"/>
    </source>
</evidence>
<dbReference type="InterPro" id="IPR013785">
    <property type="entry name" value="Aldolase_TIM"/>
</dbReference>
<comment type="similarity">
    <text evidence="9 10">Belongs to the TrpA family.</text>
</comment>
<dbReference type="InterPro" id="IPR011060">
    <property type="entry name" value="RibuloseP-bd_barrel"/>
</dbReference>
<dbReference type="PANTHER" id="PTHR43406">
    <property type="entry name" value="TRYPTOPHAN SYNTHASE, ALPHA CHAIN"/>
    <property type="match status" value="1"/>
</dbReference>
<dbReference type="FunFam" id="3.20.20.70:FF:000037">
    <property type="entry name" value="Tryptophan synthase alpha chain"/>
    <property type="match status" value="1"/>
</dbReference>
<keyword evidence="4 9" id="KW-0028">Amino-acid biosynthesis</keyword>
<comment type="function">
    <text evidence="1 9">The alpha subunit is responsible for the aldol cleavage of indoleglycerol phosphate to indole and glyceraldehyde 3-phosphate.</text>
</comment>
<dbReference type="Gene3D" id="3.20.20.70">
    <property type="entry name" value="Aldolase class I"/>
    <property type="match status" value="1"/>
</dbReference>
<keyword evidence="12" id="KW-1185">Reference proteome</keyword>
<comment type="catalytic activity">
    <reaction evidence="8 9">
        <text>(1S,2R)-1-C-(indol-3-yl)glycerol 3-phosphate + L-serine = D-glyceraldehyde 3-phosphate + L-tryptophan + H2O</text>
        <dbReference type="Rhea" id="RHEA:10532"/>
        <dbReference type="ChEBI" id="CHEBI:15377"/>
        <dbReference type="ChEBI" id="CHEBI:33384"/>
        <dbReference type="ChEBI" id="CHEBI:57912"/>
        <dbReference type="ChEBI" id="CHEBI:58866"/>
        <dbReference type="ChEBI" id="CHEBI:59776"/>
        <dbReference type="EC" id="4.2.1.20"/>
    </reaction>
</comment>
<comment type="subunit">
    <text evidence="3 9">Tetramer of two alpha and two beta chains.</text>
</comment>
<evidence type="ECO:0000256" key="1">
    <source>
        <dbReference type="ARBA" id="ARBA00003365"/>
    </source>
</evidence>
<gene>
    <name evidence="9" type="primary">trpA</name>
    <name evidence="11" type="ORF">KK062_23890</name>
</gene>
<dbReference type="AlphaFoldDB" id="A0AAP2E1C8"/>
<evidence type="ECO:0000256" key="6">
    <source>
        <dbReference type="ARBA" id="ARBA00023141"/>
    </source>
</evidence>
<sequence>MKNRITSLFATTQKDILSVFYTAGFPNLQDTVTIAEALAASGADIIEIGIPFSDPVADGPTIQQSNKVALDNGMNVKLLLEQVATIRQKVNIPIILMGYLNPVVQYGVERFVVDAAKAGVDGLILPDMPLYEYEEQFQALFEKHNLCNTFLISPTTSEERIRRIDAATQGFIYAVAASSTTGAKSDFTGEQLAYLDKLHKMKQTNPFLIGFGISNRDTFDRAAAHGAGAIIGSAFINLLRASTNLPADIRQFIEGIKQPSRV</sequence>
<evidence type="ECO:0000256" key="5">
    <source>
        <dbReference type="ARBA" id="ARBA00022822"/>
    </source>
</evidence>
<keyword evidence="5 9" id="KW-0822">Tryptophan biosynthesis</keyword>
<dbReference type="PROSITE" id="PS00167">
    <property type="entry name" value="TRP_SYNTHASE_ALPHA"/>
    <property type="match status" value="1"/>
</dbReference>
<evidence type="ECO:0000313" key="11">
    <source>
        <dbReference type="EMBL" id="MBT1711305.1"/>
    </source>
</evidence>
<reference evidence="11 12" key="1">
    <citation type="submission" date="2021-05" db="EMBL/GenBank/DDBJ databases">
        <title>A Polyphasic approach of four new species of the genus Ohtaekwangia: Ohtaekwangia histidinii sp. nov., Ohtaekwangia cretensis sp. nov., Ohtaekwangia indiensis sp. nov., Ohtaekwangia reichenbachii sp. nov. from diverse environment.</title>
        <authorList>
            <person name="Octaviana S."/>
        </authorList>
    </citation>
    <scope>NUCLEOTIDE SEQUENCE [LARGE SCALE GENOMIC DNA]</scope>
    <source>
        <strain evidence="11 12">PWU5</strain>
    </source>
</reference>
<dbReference type="Pfam" id="PF00290">
    <property type="entry name" value="Trp_syntA"/>
    <property type="match status" value="1"/>
</dbReference>
<dbReference type="PANTHER" id="PTHR43406:SF1">
    <property type="entry name" value="TRYPTOPHAN SYNTHASE ALPHA CHAIN, CHLOROPLASTIC"/>
    <property type="match status" value="1"/>
</dbReference>
<keyword evidence="6 9" id="KW-0057">Aromatic amino acid biosynthesis</keyword>
<name>A0AAP2E1C8_9BACT</name>
<dbReference type="InterPro" id="IPR002028">
    <property type="entry name" value="Trp_synthase_suA"/>
</dbReference>
<dbReference type="InterPro" id="IPR018204">
    <property type="entry name" value="Trp_synthase_alpha_AS"/>
</dbReference>
<comment type="pathway">
    <text evidence="2 9">Amino-acid biosynthesis; L-tryptophan biosynthesis; L-tryptophan from chorismate: step 5/5.</text>
</comment>
<evidence type="ECO:0000256" key="2">
    <source>
        <dbReference type="ARBA" id="ARBA00004733"/>
    </source>
</evidence>
<dbReference type="Proteomes" id="UP001319080">
    <property type="component" value="Unassembled WGS sequence"/>
</dbReference>
<dbReference type="EMBL" id="JAHESE010000031">
    <property type="protein sequence ID" value="MBT1711305.1"/>
    <property type="molecule type" value="Genomic_DNA"/>
</dbReference>
<protein>
    <recommendedName>
        <fullName evidence="9">Tryptophan synthase alpha chain</fullName>
        <ecNumber evidence="9">4.2.1.20</ecNumber>
    </recommendedName>
</protein>
<dbReference type="CDD" id="cd04724">
    <property type="entry name" value="Tryptophan_synthase_alpha"/>
    <property type="match status" value="1"/>
</dbReference>
<evidence type="ECO:0000256" key="8">
    <source>
        <dbReference type="ARBA" id="ARBA00049047"/>
    </source>
</evidence>
<keyword evidence="7 9" id="KW-0456">Lyase</keyword>
<dbReference type="EC" id="4.2.1.20" evidence="9"/>
<dbReference type="GO" id="GO:0004834">
    <property type="term" value="F:tryptophan synthase activity"/>
    <property type="evidence" value="ECO:0007669"/>
    <property type="project" value="UniProtKB-UniRule"/>
</dbReference>
<dbReference type="HAMAP" id="MF_00131">
    <property type="entry name" value="Trp_synth_alpha"/>
    <property type="match status" value="1"/>
</dbReference>
<comment type="caution">
    <text evidence="11">The sequence shown here is derived from an EMBL/GenBank/DDBJ whole genome shotgun (WGS) entry which is preliminary data.</text>
</comment>
<dbReference type="NCBIfam" id="TIGR00262">
    <property type="entry name" value="trpA"/>
    <property type="match status" value="1"/>
</dbReference>
<accession>A0AAP2E1C8</accession>
<feature type="active site" description="Proton acceptor" evidence="9">
    <location>
        <position position="47"/>
    </location>
</feature>
<dbReference type="RefSeq" id="WP_254086880.1">
    <property type="nucleotide sequence ID" value="NZ_JAHESE010000031.1"/>
</dbReference>
<evidence type="ECO:0000256" key="7">
    <source>
        <dbReference type="ARBA" id="ARBA00023239"/>
    </source>
</evidence>
<dbReference type="GO" id="GO:0005829">
    <property type="term" value="C:cytosol"/>
    <property type="evidence" value="ECO:0007669"/>
    <property type="project" value="TreeGrafter"/>
</dbReference>
<dbReference type="SUPFAM" id="SSF51366">
    <property type="entry name" value="Ribulose-phoshate binding barrel"/>
    <property type="match status" value="1"/>
</dbReference>
<evidence type="ECO:0000256" key="10">
    <source>
        <dbReference type="RuleBase" id="RU003662"/>
    </source>
</evidence>
<evidence type="ECO:0000313" key="12">
    <source>
        <dbReference type="Proteomes" id="UP001319080"/>
    </source>
</evidence>
<evidence type="ECO:0000256" key="9">
    <source>
        <dbReference type="HAMAP-Rule" id="MF_00131"/>
    </source>
</evidence>